<feature type="transmembrane region" description="Helical" evidence="8">
    <location>
        <begin position="341"/>
        <end position="359"/>
    </location>
</feature>
<evidence type="ECO:0000256" key="6">
    <source>
        <dbReference type="ARBA" id="ARBA00022989"/>
    </source>
</evidence>
<keyword evidence="4 8" id="KW-1003">Cell membrane</keyword>
<keyword evidence="11" id="KW-1185">Reference proteome</keyword>
<reference evidence="10 11" key="1">
    <citation type="journal article" date="2013" name="Genome Announc.">
        <title>Draft Genome Sequence of Aeromonas molluscorum Strain 848TT, Isolated from Bivalve Molluscs.</title>
        <authorList>
            <person name="Spataro N."/>
            <person name="Farfan M."/>
            <person name="Albarral V."/>
            <person name="Sanglas A."/>
            <person name="Loren J.G."/>
            <person name="Fuste M.C."/>
            <person name="Bosch E."/>
        </authorList>
    </citation>
    <scope>NUCLEOTIDE SEQUENCE [LARGE SCALE GENOMIC DNA]</scope>
    <source>
        <strain evidence="10 11">848</strain>
    </source>
</reference>
<dbReference type="OrthoDB" id="9808686at2"/>
<dbReference type="PROSITE" id="PS51012">
    <property type="entry name" value="ABC_TM2"/>
    <property type="match status" value="1"/>
</dbReference>
<dbReference type="EMBL" id="AQGQ01000007">
    <property type="protein sequence ID" value="EOD56623.1"/>
    <property type="molecule type" value="Genomic_DNA"/>
</dbReference>
<feature type="transmembrane region" description="Helical" evidence="8">
    <location>
        <begin position="219"/>
        <end position="242"/>
    </location>
</feature>
<keyword evidence="6 8" id="KW-1133">Transmembrane helix</keyword>
<evidence type="ECO:0000256" key="1">
    <source>
        <dbReference type="ARBA" id="ARBA00004651"/>
    </source>
</evidence>
<protein>
    <recommendedName>
        <fullName evidence="8">Transport permease protein</fullName>
    </recommendedName>
</protein>
<evidence type="ECO:0000313" key="10">
    <source>
        <dbReference type="EMBL" id="EOD56623.1"/>
    </source>
</evidence>
<organism evidence="10 11">
    <name type="scientific">Aeromonas molluscorum 848</name>
    <dbReference type="NCBI Taxonomy" id="1268236"/>
    <lineage>
        <taxon>Bacteria</taxon>
        <taxon>Pseudomonadati</taxon>
        <taxon>Pseudomonadota</taxon>
        <taxon>Gammaproteobacteria</taxon>
        <taxon>Aeromonadales</taxon>
        <taxon>Aeromonadaceae</taxon>
        <taxon>Aeromonas</taxon>
    </lineage>
</organism>
<dbReference type="InterPro" id="IPR000412">
    <property type="entry name" value="ABC_2_transport"/>
</dbReference>
<evidence type="ECO:0000313" key="11">
    <source>
        <dbReference type="Proteomes" id="UP000013526"/>
    </source>
</evidence>
<accession>R1FA57</accession>
<dbReference type="InterPro" id="IPR013525">
    <property type="entry name" value="ABC2_TM"/>
</dbReference>
<dbReference type="Proteomes" id="UP000013526">
    <property type="component" value="Unassembled WGS sequence"/>
</dbReference>
<dbReference type="PATRIC" id="fig|1268236.3.peg.517"/>
<dbReference type="RefSeq" id="WP_005892680.1">
    <property type="nucleotide sequence ID" value="NZ_AQGQ01000007.1"/>
</dbReference>
<evidence type="ECO:0000259" key="9">
    <source>
        <dbReference type="PROSITE" id="PS51012"/>
    </source>
</evidence>
<evidence type="ECO:0000256" key="7">
    <source>
        <dbReference type="ARBA" id="ARBA00023136"/>
    </source>
</evidence>
<dbReference type="AlphaFoldDB" id="R1FA57"/>
<proteinExistence type="inferred from homology"/>
<dbReference type="Pfam" id="PF12698">
    <property type="entry name" value="ABC2_membrane_3"/>
    <property type="match status" value="1"/>
</dbReference>
<dbReference type="GO" id="GO:0043190">
    <property type="term" value="C:ATP-binding cassette (ABC) transporter complex"/>
    <property type="evidence" value="ECO:0007669"/>
    <property type="project" value="InterPro"/>
</dbReference>
<evidence type="ECO:0000256" key="3">
    <source>
        <dbReference type="ARBA" id="ARBA00022448"/>
    </source>
</evidence>
<evidence type="ECO:0000256" key="2">
    <source>
        <dbReference type="ARBA" id="ARBA00007783"/>
    </source>
</evidence>
<dbReference type="GO" id="GO:0140359">
    <property type="term" value="F:ABC-type transporter activity"/>
    <property type="evidence" value="ECO:0007669"/>
    <property type="project" value="InterPro"/>
</dbReference>
<feature type="transmembrane region" description="Helical" evidence="8">
    <location>
        <begin position="23"/>
        <end position="43"/>
    </location>
</feature>
<evidence type="ECO:0000256" key="4">
    <source>
        <dbReference type="ARBA" id="ARBA00022475"/>
    </source>
</evidence>
<name>R1FA57_9GAMM</name>
<dbReference type="InterPro" id="IPR047817">
    <property type="entry name" value="ABC2_TM_bact-type"/>
</dbReference>
<comment type="caution">
    <text evidence="10">The sequence shown here is derived from an EMBL/GenBank/DDBJ whole genome shotgun (WGS) entry which is preliminary data.</text>
</comment>
<dbReference type="InterPro" id="IPR051449">
    <property type="entry name" value="ABC-2_transporter_component"/>
</dbReference>
<feature type="transmembrane region" description="Helical" evidence="8">
    <location>
        <begin position="283"/>
        <end position="301"/>
    </location>
</feature>
<evidence type="ECO:0000256" key="5">
    <source>
        <dbReference type="ARBA" id="ARBA00022692"/>
    </source>
</evidence>
<keyword evidence="3 8" id="KW-0813">Transport</keyword>
<comment type="similarity">
    <text evidence="2 8">Belongs to the ABC-2 integral membrane protein family.</text>
</comment>
<evidence type="ECO:0000256" key="8">
    <source>
        <dbReference type="RuleBase" id="RU361157"/>
    </source>
</evidence>
<comment type="subcellular location">
    <subcellularLocation>
        <location evidence="8">Cell inner membrane</location>
        <topology evidence="8">Multi-pass membrane protein</topology>
    </subcellularLocation>
    <subcellularLocation>
        <location evidence="1">Cell membrane</location>
        <topology evidence="1">Multi-pass membrane protein</topology>
    </subcellularLocation>
</comment>
<feature type="transmembrane region" description="Helical" evidence="8">
    <location>
        <begin position="248"/>
        <end position="271"/>
    </location>
</feature>
<feature type="domain" description="ABC transmembrane type-2" evidence="9">
    <location>
        <begin position="137"/>
        <end position="362"/>
    </location>
</feature>
<dbReference type="PANTHER" id="PTHR30294">
    <property type="entry name" value="MEMBRANE COMPONENT OF ABC TRANSPORTER YHHJ-RELATED"/>
    <property type="match status" value="1"/>
</dbReference>
<dbReference type="PANTHER" id="PTHR30294:SF29">
    <property type="entry name" value="MULTIDRUG ABC TRANSPORTER PERMEASE YBHS-RELATED"/>
    <property type="match status" value="1"/>
</dbReference>
<gene>
    <name evidence="10" type="ORF">G113_02569</name>
</gene>
<sequence length="364" mass="39991">MIRWWRLWAITQKELRQLARDRLTFGMVVMIPLIQLLLFGYAINTDVRHIPVGLLDMSRTADARLLVEAVKATQVVSIARHYEGVSQAEVALTRGEVRAVLVLPADLPRRLGEARPVGQWLVDGSDTLIASALLGLRSMSLTELDPKLTQPPVSLETVLYFNPSRRSAINIVPGLLGVILTMTMIMFTSAAIVRERERGNLELLITTPVTALELMLGKILPYIGVGLVQVAIILGLGHLIFAVPINGALSQVLLATLLFIAASLTLGLLISTLAQTQLQAMQMTVFILLPSILLSGFMFPYEGMPVPAQWVAELLPATHFMRIIRGIVLRGGDLASLWQDALWLGFFAVAVLLLAAHRFKKSLD</sequence>
<feature type="transmembrane region" description="Helical" evidence="8">
    <location>
        <begin position="171"/>
        <end position="193"/>
    </location>
</feature>
<keyword evidence="5 8" id="KW-0812">Transmembrane</keyword>
<dbReference type="PRINTS" id="PR00164">
    <property type="entry name" value="ABC2TRNSPORT"/>
</dbReference>
<keyword evidence="7 8" id="KW-0472">Membrane</keyword>